<protein>
    <submittedName>
        <fullName evidence="2">Uncharacterized protein</fullName>
    </submittedName>
</protein>
<feature type="compositionally biased region" description="Polar residues" evidence="1">
    <location>
        <begin position="160"/>
        <end position="171"/>
    </location>
</feature>
<evidence type="ECO:0000256" key="1">
    <source>
        <dbReference type="SAM" id="MobiDB-lite"/>
    </source>
</evidence>
<dbReference type="EMBL" id="HBGV01007621">
    <property type="protein sequence ID" value="CAD9486109.1"/>
    <property type="molecule type" value="Transcribed_RNA"/>
</dbReference>
<feature type="region of interest" description="Disordered" evidence="1">
    <location>
        <begin position="1"/>
        <end position="35"/>
    </location>
</feature>
<feature type="compositionally biased region" description="Basic and acidic residues" evidence="1">
    <location>
        <begin position="56"/>
        <end position="69"/>
    </location>
</feature>
<evidence type="ECO:0000313" key="2">
    <source>
        <dbReference type="EMBL" id="CAD9486109.1"/>
    </source>
</evidence>
<feature type="region of interest" description="Disordered" evidence="1">
    <location>
        <begin position="56"/>
        <end position="180"/>
    </location>
</feature>
<gene>
    <name evidence="2" type="ORF">HTAM1171_LOCUS4649</name>
</gene>
<name>A0A7S2MIZ9_9STRA</name>
<feature type="compositionally biased region" description="Polar residues" evidence="1">
    <location>
        <begin position="93"/>
        <end position="102"/>
    </location>
</feature>
<dbReference type="AlphaFoldDB" id="A0A7S2MIZ9"/>
<sequence>MSPSSSPKFRGCLLRRQRKTRIRERRGAVTSSQSLLRTKRPCSLLEDAMTAVNEIKHEEQSRLRTHDIIPDDSDDEEDQPIGFIGTKRHRRNSCLSSFSAESHTTKTTKHDSITSSVVSSLTQLQIQSPCEPDARDCQQPPPTTDSPNSSTRRVSDDDLQQSQQKAAQSTRRLGWIQKLR</sequence>
<feature type="compositionally biased region" description="Basic residues" evidence="1">
    <location>
        <begin position="13"/>
        <end position="24"/>
    </location>
</feature>
<feature type="compositionally biased region" description="Polar residues" evidence="1">
    <location>
        <begin position="113"/>
        <end position="128"/>
    </location>
</feature>
<feature type="compositionally biased region" description="Acidic residues" evidence="1">
    <location>
        <begin position="70"/>
        <end position="79"/>
    </location>
</feature>
<organism evidence="2">
    <name type="scientific">Helicotheca tamesis</name>
    <dbReference type="NCBI Taxonomy" id="374047"/>
    <lineage>
        <taxon>Eukaryota</taxon>
        <taxon>Sar</taxon>
        <taxon>Stramenopiles</taxon>
        <taxon>Ochrophyta</taxon>
        <taxon>Bacillariophyta</taxon>
        <taxon>Mediophyceae</taxon>
        <taxon>Lithodesmiophycidae</taxon>
        <taxon>Lithodesmiales</taxon>
        <taxon>Lithodesmiaceae</taxon>
        <taxon>Helicotheca</taxon>
    </lineage>
</organism>
<proteinExistence type="predicted"/>
<reference evidence="2" key="1">
    <citation type="submission" date="2021-01" db="EMBL/GenBank/DDBJ databases">
        <authorList>
            <person name="Corre E."/>
            <person name="Pelletier E."/>
            <person name="Niang G."/>
            <person name="Scheremetjew M."/>
            <person name="Finn R."/>
            <person name="Kale V."/>
            <person name="Holt S."/>
            <person name="Cochrane G."/>
            <person name="Meng A."/>
            <person name="Brown T."/>
            <person name="Cohen L."/>
        </authorList>
    </citation>
    <scope>NUCLEOTIDE SEQUENCE</scope>
    <source>
        <strain evidence="2">CCMP826</strain>
    </source>
</reference>
<accession>A0A7S2MIZ9</accession>